<dbReference type="PROSITE" id="PS00636">
    <property type="entry name" value="DNAJ_1"/>
    <property type="match status" value="1"/>
</dbReference>
<dbReference type="AlphaFoldDB" id="A0AAE0CGG0"/>
<evidence type="ECO:0000259" key="2">
    <source>
        <dbReference type="PROSITE" id="PS50076"/>
    </source>
</evidence>
<evidence type="ECO:0000256" key="1">
    <source>
        <dbReference type="SAM" id="MobiDB-lite"/>
    </source>
</evidence>
<dbReference type="PROSITE" id="PS50076">
    <property type="entry name" value="DNAJ_2"/>
    <property type="match status" value="1"/>
</dbReference>
<dbReference type="Gene3D" id="1.10.287.110">
    <property type="entry name" value="DnaJ domain"/>
    <property type="match status" value="1"/>
</dbReference>
<dbReference type="Pfam" id="PF00226">
    <property type="entry name" value="DnaJ"/>
    <property type="match status" value="1"/>
</dbReference>
<dbReference type="SMART" id="SM00271">
    <property type="entry name" value="DnaJ"/>
    <property type="match status" value="1"/>
</dbReference>
<accession>A0AAE0CGG0</accession>
<comment type="caution">
    <text evidence="3">The sequence shown here is derived from an EMBL/GenBank/DDBJ whole genome shotgun (WGS) entry which is preliminary data.</text>
</comment>
<dbReference type="CDD" id="cd06257">
    <property type="entry name" value="DnaJ"/>
    <property type="match status" value="1"/>
</dbReference>
<feature type="region of interest" description="Disordered" evidence="1">
    <location>
        <begin position="63"/>
        <end position="88"/>
    </location>
</feature>
<organism evidence="3 4">
    <name type="scientific">Cymbomonas tetramitiformis</name>
    <dbReference type="NCBI Taxonomy" id="36881"/>
    <lineage>
        <taxon>Eukaryota</taxon>
        <taxon>Viridiplantae</taxon>
        <taxon>Chlorophyta</taxon>
        <taxon>Pyramimonadophyceae</taxon>
        <taxon>Pyramimonadales</taxon>
        <taxon>Pyramimonadaceae</taxon>
        <taxon>Cymbomonas</taxon>
    </lineage>
</organism>
<dbReference type="InterPro" id="IPR001623">
    <property type="entry name" value="DnaJ_domain"/>
</dbReference>
<feature type="domain" description="J" evidence="2">
    <location>
        <begin position="133"/>
        <end position="199"/>
    </location>
</feature>
<dbReference type="InterPro" id="IPR044618">
    <property type="entry name" value="NdhT-like"/>
</dbReference>
<dbReference type="PRINTS" id="PR00625">
    <property type="entry name" value="JDOMAIN"/>
</dbReference>
<dbReference type="Proteomes" id="UP001190700">
    <property type="component" value="Unassembled WGS sequence"/>
</dbReference>
<keyword evidence="4" id="KW-1185">Reference proteome</keyword>
<protein>
    <recommendedName>
        <fullName evidence="2">J domain-containing protein</fullName>
    </recommendedName>
</protein>
<feature type="compositionally biased region" description="Basic and acidic residues" evidence="1">
    <location>
        <begin position="78"/>
        <end position="88"/>
    </location>
</feature>
<gene>
    <name evidence="3" type="ORF">CYMTET_36177</name>
</gene>
<dbReference type="InterPro" id="IPR018253">
    <property type="entry name" value="DnaJ_domain_CS"/>
</dbReference>
<dbReference type="InterPro" id="IPR036869">
    <property type="entry name" value="J_dom_sf"/>
</dbReference>
<sequence length="242" mass="27226">MASLTSWNTVKLHTGCRFSGTSNERMHLRAAAHSRKSIAQRCMFKPRRTGNNHSKKMLQVSASLPPLESDELPPLESEVGKEGPKKEEMADGRILNQDGWVVGYNSGYQKTSFGEDEEVESEGAKFLSKVANTHYSFLEVSPEADTEEIRESYRRLSKLYHPDTTKLEPEEAQKLFMRLQEANEILSDPREKAVYDMTVTLKAVQLQNAGSQRRNPLVHPSHDVLEIALGNSVGTWGRHNSS</sequence>
<reference evidence="3 4" key="1">
    <citation type="journal article" date="2015" name="Genome Biol. Evol.">
        <title>Comparative Genomics of a Bacterivorous Green Alga Reveals Evolutionary Causalities and Consequences of Phago-Mixotrophic Mode of Nutrition.</title>
        <authorList>
            <person name="Burns J.A."/>
            <person name="Paasch A."/>
            <person name="Narechania A."/>
            <person name="Kim E."/>
        </authorList>
    </citation>
    <scope>NUCLEOTIDE SEQUENCE [LARGE SCALE GENOMIC DNA]</scope>
    <source>
        <strain evidence="3 4">PLY_AMNH</strain>
    </source>
</reference>
<name>A0AAE0CGG0_9CHLO</name>
<dbReference type="PANTHER" id="PTHR45283:SF1">
    <property type="entry name" value="NAD(P)H-QUINONE OXIDOREDUCTASE SUBUNIT T, CHLOROPLASTIC"/>
    <property type="match status" value="1"/>
</dbReference>
<evidence type="ECO:0000313" key="3">
    <source>
        <dbReference type="EMBL" id="KAK3254612.1"/>
    </source>
</evidence>
<dbReference type="SUPFAM" id="SSF46565">
    <property type="entry name" value="Chaperone J-domain"/>
    <property type="match status" value="1"/>
</dbReference>
<evidence type="ECO:0000313" key="4">
    <source>
        <dbReference type="Proteomes" id="UP001190700"/>
    </source>
</evidence>
<proteinExistence type="predicted"/>
<dbReference type="EMBL" id="LGRX02023371">
    <property type="protein sequence ID" value="KAK3254612.1"/>
    <property type="molecule type" value="Genomic_DNA"/>
</dbReference>
<dbReference type="PANTHER" id="PTHR45283">
    <property type="entry name" value="NAD(P)H-QUINONE OXIDOREDUCTASE SUBUNIT T, CHLOROPLASTIC"/>
    <property type="match status" value="1"/>
</dbReference>